<accession>A0A4S4KDB6</accession>
<keyword evidence="3" id="KW-1185">Reference proteome</keyword>
<comment type="caution">
    <text evidence="2">The sequence shown here is derived from an EMBL/GenBank/DDBJ whole genome shotgun (WGS) entry which is preliminary data.</text>
</comment>
<feature type="compositionally biased region" description="Polar residues" evidence="1">
    <location>
        <begin position="603"/>
        <end position="627"/>
    </location>
</feature>
<feature type="compositionally biased region" description="Low complexity" evidence="1">
    <location>
        <begin position="755"/>
        <end position="781"/>
    </location>
</feature>
<reference evidence="2 3" key="1">
    <citation type="submission" date="2019-02" db="EMBL/GenBank/DDBJ databases">
        <title>Genome sequencing of the rare red list fungi Phellinidium pouzarii.</title>
        <authorList>
            <person name="Buettner E."/>
            <person name="Kellner H."/>
        </authorList>
    </citation>
    <scope>NUCLEOTIDE SEQUENCE [LARGE SCALE GENOMIC DNA]</scope>
    <source>
        <strain evidence="2 3">DSM 108285</strain>
    </source>
</reference>
<sequence>MAGTKATNNRKPYNGDRRSLVLAFDVGTTFSGVSYAFLEPGEVPKIHGVTRYPGQEHVTGNTKIPSLLYYDREGNVRAAGAEVESAQIDDEAEELGWSKVELFKLRLRPRRMELDMNGMRLSPLPAGKSSEDVFGDFLHYLFTCAQQSRMRRSAISGGLIQNTDEGKARIRFVTEGEASMHACILSGLAQDVLSSGNGFIVADAGGGTLDVSSYILQGTHPLRIEEVAPPDCLFSGAVFVSRRCRVFLEEKLRASKYGSADTLDHITKRFDETTKRLFRDRHDAQYIPFGSPLDKDIKAGIRSGQLRLTGAEVAELFEPSIVAAVNSIKKQVETSRGVVKAVWLVGGFAASPWLFSQLQVRLAPLGVTVNRPDTQTSKAVADGAIAFFCDHHVSARMSRYMYGVEYLREIDVNDQEHVTRSGRQLQLPSGPKYLPDAFDCILAKNIRVKESSVFSRKYYTEVTKLSTLSVFEIEIWCYRNGETIPKWIDRNSENFGSLCFVRADLSKLSNSAEPKRGANGQTYWTVVFSIEIHFGLTEFKSRMKWNEDGRTRYGPATIVFNEKGVRSDEDDARSFAGDESVPPSPRRPYGSLVSHRTRDLSQKESLTPSHSTHARTPSYSRSISQNNSAPPPPAVAASVSRTSSGLTDATSVEEPIVREPSPSPPPLARSSSSTIKGATKSRGLTPSAAPSRVASIHNSPRLSQEPPLASPTERPPSRAPSAAPPMRAPSASALFSSVHSRAPSAATAIPPSVHSRAPSAALAPSPMHSRAPSAAPVPSVA</sequence>
<feature type="compositionally biased region" description="Polar residues" evidence="1">
    <location>
        <begin position="641"/>
        <end position="650"/>
    </location>
</feature>
<dbReference type="OrthoDB" id="2963168at2759"/>
<feature type="compositionally biased region" description="Pro residues" evidence="1">
    <location>
        <begin position="713"/>
        <end position="727"/>
    </location>
</feature>
<evidence type="ECO:0000313" key="3">
    <source>
        <dbReference type="Proteomes" id="UP000308199"/>
    </source>
</evidence>
<gene>
    <name evidence="2" type="ORF">EW145_g8155</name>
</gene>
<dbReference type="Proteomes" id="UP000308199">
    <property type="component" value="Unassembled WGS sequence"/>
</dbReference>
<organism evidence="2 3">
    <name type="scientific">Phellinidium pouzarii</name>
    <dbReference type="NCBI Taxonomy" id="167371"/>
    <lineage>
        <taxon>Eukaryota</taxon>
        <taxon>Fungi</taxon>
        <taxon>Dikarya</taxon>
        <taxon>Basidiomycota</taxon>
        <taxon>Agaricomycotina</taxon>
        <taxon>Agaricomycetes</taxon>
        <taxon>Hymenochaetales</taxon>
        <taxon>Hymenochaetaceae</taxon>
        <taxon>Phellinidium</taxon>
    </lineage>
</organism>
<feature type="region of interest" description="Disordered" evidence="1">
    <location>
        <begin position="562"/>
        <end position="781"/>
    </location>
</feature>
<dbReference type="PANTHER" id="PTHR14187:SF5">
    <property type="entry name" value="HEAT SHOCK 70 KDA PROTEIN 12A"/>
    <property type="match status" value="1"/>
</dbReference>
<dbReference type="SUPFAM" id="SSF53067">
    <property type="entry name" value="Actin-like ATPase domain"/>
    <property type="match status" value="1"/>
</dbReference>
<dbReference type="CDD" id="cd10170">
    <property type="entry name" value="ASKHA_NBD_HSP70"/>
    <property type="match status" value="1"/>
</dbReference>
<evidence type="ECO:0000313" key="2">
    <source>
        <dbReference type="EMBL" id="THG94359.1"/>
    </source>
</evidence>
<dbReference type="PANTHER" id="PTHR14187">
    <property type="entry name" value="ALPHA KINASE/ELONGATION FACTOR 2 KINASE"/>
    <property type="match status" value="1"/>
</dbReference>
<dbReference type="EMBL" id="SGPK01001116">
    <property type="protein sequence ID" value="THG94359.1"/>
    <property type="molecule type" value="Genomic_DNA"/>
</dbReference>
<name>A0A4S4KDB6_9AGAM</name>
<dbReference type="InterPro" id="IPR043129">
    <property type="entry name" value="ATPase_NBD"/>
</dbReference>
<dbReference type="AlphaFoldDB" id="A0A4S4KDB6"/>
<protein>
    <submittedName>
        <fullName evidence="2">Uncharacterized protein</fullName>
    </submittedName>
</protein>
<feature type="non-terminal residue" evidence="2">
    <location>
        <position position="781"/>
    </location>
</feature>
<dbReference type="Gene3D" id="3.30.420.40">
    <property type="match status" value="1"/>
</dbReference>
<evidence type="ECO:0000256" key="1">
    <source>
        <dbReference type="SAM" id="MobiDB-lite"/>
    </source>
</evidence>
<proteinExistence type="predicted"/>